<protein>
    <submittedName>
        <fullName evidence="2">Uncharacterized protein</fullName>
    </submittedName>
</protein>
<feature type="compositionally biased region" description="Acidic residues" evidence="1">
    <location>
        <begin position="599"/>
        <end position="616"/>
    </location>
</feature>
<feature type="compositionally biased region" description="Polar residues" evidence="1">
    <location>
        <begin position="171"/>
        <end position="187"/>
    </location>
</feature>
<accession>A0A9J6G4L9</accession>
<feature type="region of interest" description="Disordered" evidence="1">
    <location>
        <begin position="570"/>
        <end position="642"/>
    </location>
</feature>
<gene>
    <name evidence="2" type="ORF">HPB48_018395</name>
</gene>
<feature type="compositionally biased region" description="Basic and acidic residues" evidence="1">
    <location>
        <begin position="160"/>
        <end position="170"/>
    </location>
</feature>
<evidence type="ECO:0000256" key="1">
    <source>
        <dbReference type="SAM" id="MobiDB-lite"/>
    </source>
</evidence>
<proteinExistence type="predicted"/>
<feature type="compositionally biased region" description="Basic and acidic residues" evidence="1">
    <location>
        <begin position="1"/>
        <end position="11"/>
    </location>
</feature>
<reference evidence="2 3" key="1">
    <citation type="journal article" date="2020" name="Cell">
        <title>Large-Scale Comparative Analyses of Tick Genomes Elucidate Their Genetic Diversity and Vector Capacities.</title>
        <authorList>
            <consortium name="Tick Genome and Microbiome Consortium (TIGMIC)"/>
            <person name="Jia N."/>
            <person name="Wang J."/>
            <person name="Shi W."/>
            <person name="Du L."/>
            <person name="Sun Y."/>
            <person name="Zhan W."/>
            <person name="Jiang J.F."/>
            <person name="Wang Q."/>
            <person name="Zhang B."/>
            <person name="Ji P."/>
            <person name="Bell-Sakyi L."/>
            <person name="Cui X.M."/>
            <person name="Yuan T.T."/>
            <person name="Jiang B.G."/>
            <person name="Yang W.F."/>
            <person name="Lam T.T."/>
            <person name="Chang Q.C."/>
            <person name="Ding S.J."/>
            <person name="Wang X.J."/>
            <person name="Zhu J.G."/>
            <person name="Ruan X.D."/>
            <person name="Zhao L."/>
            <person name="Wei J.T."/>
            <person name="Ye R.Z."/>
            <person name="Que T.C."/>
            <person name="Du C.H."/>
            <person name="Zhou Y.H."/>
            <person name="Cheng J.X."/>
            <person name="Dai P.F."/>
            <person name="Guo W.B."/>
            <person name="Han X.H."/>
            <person name="Huang E.J."/>
            <person name="Li L.F."/>
            <person name="Wei W."/>
            <person name="Gao Y.C."/>
            <person name="Liu J.Z."/>
            <person name="Shao H.Z."/>
            <person name="Wang X."/>
            <person name="Wang C.C."/>
            <person name="Yang T.C."/>
            <person name="Huo Q.B."/>
            <person name="Li W."/>
            <person name="Chen H.Y."/>
            <person name="Chen S.E."/>
            <person name="Zhou L.G."/>
            <person name="Ni X.B."/>
            <person name="Tian J.H."/>
            <person name="Sheng Y."/>
            <person name="Liu T."/>
            <person name="Pan Y.S."/>
            <person name="Xia L.Y."/>
            <person name="Li J."/>
            <person name="Zhao F."/>
            <person name="Cao W.C."/>
        </authorList>
    </citation>
    <scope>NUCLEOTIDE SEQUENCE [LARGE SCALE GENOMIC DNA]</scope>
    <source>
        <strain evidence="2">HaeL-2018</strain>
    </source>
</reference>
<feature type="compositionally biased region" description="Low complexity" evidence="1">
    <location>
        <begin position="631"/>
        <end position="642"/>
    </location>
</feature>
<evidence type="ECO:0000313" key="2">
    <source>
        <dbReference type="EMBL" id="KAH9373342.1"/>
    </source>
</evidence>
<organism evidence="2 3">
    <name type="scientific">Haemaphysalis longicornis</name>
    <name type="common">Bush tick</name>
    <dbReference type="NCBI Taxonomy" id="44386"/>
    <lineage>
        <taxon>Eukaryota</taxon>
        <taxon>Metazoa</taxon>
        <taxon>Ecdysozoa</taxon>
        <taxon>Arthropoda</taxon>
        <taxon>Chelicerata</taxon>
        <taxon>Arachnida</taxon>
        <taxon>Acari</taxon>
        <taxon>Parasitiformes</taxon>
        <taxon>Ixodida</taxon>
        <taxon>Ixodoidea</taxon>
        <taxon>Ixodidae</taxon>
        <taxon>Haemaphysalinae</taxon>
        <taxon>Haemaphysalis</taxon>
    </lineage>
</organism>
<dbReference type="VEuPathDB" id="VectorBase:HLOH_040263"/>
<comment type="caution">
    <text evidence="2">The sequence shown here is derived from an EMBL/GenBank/DDBJ whole genome shotgun (WGS) entry which is preliminary data.</text>
</comment>
<feature type="region of interest" description="Disordered" evidence="1">
    <location>
        <begin position="378"/>
        <end position="438"/>
    </location>
</feature>
<dbReference type="AlphaFoldDB" id="A0A9J6G4L9"/>
<sequence length="671" mass="73944">MALKAADKELQAEADANAEDAEEEEDDDGLIELRHLDAELPVEESARSRPPSSLDGATGRFIRGHGKSRSLGDVLSIIPAMLRARRRKEGSHEFQKRISTASDPREYLKRIVEERNGIVRSKSTASCCARFEHLREEYQLPPMVESQESPEEPASEGPDSEGKPRSRDGDVTTSNVPSQLTTSDIANGNSILSEEQLSSIVKQQLGYLPSPPTGFNGCRTKNWFNSFNNNANLEKCLISATATATVHDYISTKVSRAGASQVARKRLRLHGQRLQEKSLLKNFYNQCSLGEVEGKRSRVEAAHQDSSLSTYYSMPDLHTLCEEPTHLSKNPDEKVRITLVEAKKQERSKDSFDSDIFVEDEEVCRVLQGRRRVVKRSMSVGTNNRSEQRHQHRRFSASSASASMCASPTTSRSRNVSEDSEESVISVRSRKCSSLQSDTSVDSEESIVSVIQRSSSEIEAIMQRKELQRAASNSLRASPLSITLGTQEASSPEFSPTFKSAPKSSPPLLGSFPRQYLEKFSDCEAVMIRDVIGAVVSFTDCGETIYVQQWESLEGSPQQPEAAERIGEFATEDRDSESGDTESYMSNPDCTAAGGDASSCEDDIPQIEFDVTDLDDPYYTAPDTAQEEESLTTSSESQQTQTFVTCSSTDEASSPGLVESAAVQFRRHSGA</sequence>
<feature type="compositionally biased region" description="Low complexity" evidence="1">
    <location>
        <begin position="396"/>
        <end position="407"/>
    </location>
</feature>
<feature type="region of interest" description="Disordered" evidence="1">
    <location>
        <begin position="1"/>
        <end position="67"/>
    </location>
</feature>
<name>A0A9J6G4L9_HAELO</name>
<keyword evidence="3" id="KW-1185">Reference proteome</keyword>
<dbReference type="Proteomes" id="UP000821853">
    <property type="component" value="Chromosome 4"/>
</dbReference>
<feature type="region of interest" description="Disordered" evidence="1">
    <location>
        <begin position="138"/>
        <end position="187"/>
    </location>
</feature>
<feature type="compositionally biased region" description="Acidic residues" evidence="1">
    <location>
        <begin position="16"/>
        <end position="30"/>
    </location>
</feature>
<dbReference type="OrthoDB" id="271595at2759"/>
<feature type="compositionally biased region" description="Polar residues" evidence="1">
    <location>
        <begin position="485"/>
        <end position="498"/>
    </location>
</feature>
<evidence type="ECO:0000313" key="3">
    <source>
        <dbReference type="Proteomes" id="UP000821853"/>
    </source>
</evidence>
<feature type="region of interest" description="Disordered" evidence="1">
    <location>
        <begin position="485"/>
        <end position="506"/>
    </location>
</feature>
<dbReference type="EMBL" id="JABSTR010000006">
    <property type="protein sequence ID" value="KAH9373342.1"/>
    <property type="molecule type" value="Genomic_DNA"/>
</dbReference>